<dbReference type="Pfam" id="PF00596">
    <property type="entry name" value="Aldolase_II"/>
    <property type="match status" value="1"/>
</dbReference>
<dbReference type="InterPro" id="IPR015915">
    <property type="entry name" value="Kelch-typ_b-propeller"/>
</dbReference>
<dbReference type="CDD" id="cd12148">
    <property type="entry name" value="fungal_TF_MHR"/>
    <property type="match status" value="1"/>
</dbReference>
<dbReference type="SUPFAM" id="SSF117281">
    <property type="entry name" value="Kelch motif"/>
    <property type="match status" value="2"/>
</dbReference>
<dbReference type="SUPFAM" id="SSF53639">
    <property type="entry name" value="AraD/HMP-PK domain-like"/>
    <property type="match status" value="1"/>
</dbReference>
<dbReference type="SMART" id="SM01007">
    <property type="entry name" value="Aldolase_II"/>
    <property type="match status" value="1"/>
</dbReference>
<feature type="domain" description="Class II aldolase/adducin N-terminal" evidence="5">
    <location>
        <begin position="1008"/>
        <end position="1192"/>
    </location>
</feature>
<protein>
    <recommendedName>
        <fullName evidence="7">Class II aldolase/adducin N-terminal domain-containing protein</fullName>
    </recommendedName>
</protein>
<keyword evidence="3" id="KW-0539">Nucleus</keyword>
<evidence type="ECO:0000259" key="4">
    <source>
        <dbReference type="SMART" id="SM00906"/>
    </source>
</evidence>
<keyword evidence="2" id="KW-0408">Iron</keyword>
<dbReference type="Pfam" id="PF24681">
    <property type="entry name" value="Kelch_KLHDC2_KLHL20_DRC7"/>
    <property type="match status" value="1"/>
</dbReference>
<dbReference type="Gene3D" id="2.120.10.80">
    <property type="entry name" value="Kelch-type beta propeller"/>
    <property type="match status" value="2"/>
</dbReference>
<dbReference type="GO" id="GO:0019760">
    <property type="term" value="P:glucosinolate metabolic process"/>
    <property type="evidence" value="ECO:0007669"/>
    <property type="project" value="UniProtKB-ARBA"/>
</dbReference>
<evidence type="ECO:0000256" key="2">
    <source>
        <dbReference type="ARBA" id="ARBA00023004"/>
    </source>
</evidence>
<dbReference type="GO" id="GO:0006351">
    <property type="term" value="P:DNA-templated transcription"/>
    <property type="evidence" value="ECO:0007669"/>
    <property type="project" value="InterPro"/>
</dbReference>
<evidence type="ECO:0000256" key="3">
    <source>
        <dbReference type="ARBA" id="ARBA00023242"/>
    </source>
</evidence>
<dbReference type="PANTHER" id="PTHR47435:SF4">
    <property type="entry name" value="KELCH REPEAT PROTEIN (AFU_ORTHOLOGUE AFUA_5G12780)"/>
    <property type="match status" value="1"/>
</dbReference>
<dbReference type="InterPro" id="IPR036409">
    <property type="entry name" value="Aldolase_II/adducin_N_sf"/>
</dbReference>
<organism evidence="6">
    <name type="scientific">Gibberella zeae</name>
    <name type="common">Wheat head blight fungus</name>
    <name type="synonym">Fusarium graminearum</name>
    <dbReference type="NCBI Taxonomy" id="5518"/>
    <lineage>
        <taxon>Eukaryota</taxon>
        <taxon>Fungi</taxon>
        <taxon>Dikarya</taxon>
        <taxon>Ascomycota</taxon>
        <taxon>Pezizomycotina</taxon>
        <taxon>Sordariomycetes</taxon>
        <taxon>Hypocreomycetidae</taxon>
        <taxon>Hypocreales</taxon>
        <taxon>Nectriaceae</taxon>
        <taxon>Fusarium</taxon>
    </lineage>
</organism>
<evidence type="ECO:0008006" key="7">
    <source>
        <dbReference type="Google" id="ProtNLM"/>
    </source>
</evidence>
<dbReference type="SMART" id="SM00906">
    <property type="entry name" value="Fungal_trans"/>
    <property type="match status" value="1"/>
</dbReference>
<evidence type="ECO:0000259" key="5">
    <source>
        <dbReference type="SMART" id="SM01007"/>
    </source>
</evidence>
<dbReference type="Gene3D" id="3.40.225.10">
    <property type="entry name" value="Class II aldolase/adducin N-terminal domain"/>
    <property type="match status" value="1"/>
</dbReference>
<dbReference type="FunFam" id="3.40.225.10:FF:000009">
    <property type="entry name" value="Class II aldolase/adducin N-terminal"/>
    <property type="match status" value="1"/>
</dbReference>
<gene>
    <name evidence="6" type="ORF">FUG_LOCUS18602</name>
</gene>
<dbReference type="EMBL" id="CAAKMV010000022">
    <property type="protein sequence ID" value="VIO52177.1"/>
    <property type="molecule type" value="Genomic_DNA"/>
</dbReference>
<dbReference type="GO" id="GO:0008270">
    <property type="term" value="F:zinc ion binding"/>
    <property type="evidence" value="ECO:0007669"/>
    <property type="project" value="InterPro"/>
</dbReference>
<keyword evidence="1" id="KW-0677">Repeat</keyword>
<dbReference type="GO" id="GO:0003677">
    <property type="term" value="F:DNA binding"/>
    <property type="evidence" value="ECO:0007669"/>
    <property type="project" value="InterPro"/>
</dbReference>
<dbReference type="PANTHER" id="PTHR47435">
    <property type="entry name" value="KELCH REPEAT PROTEIN (AFU_ORTHOLOGUE AFUA_5G12780)"/>
    <property type="match status" value="1"/>
</dbReference>
<dbReference type="InterPro" id="IPR007219">
    <property type="entry name" value="XnlR_reg_dom"/>
</dbReference>
<accession>A0A4E9DIQ3</accession>
<evidence type="ECO:0000256" key="1">
    <source>
        <dbReference type="ARBA" id="ARBA00022737"/>
    </source>
</evidence>
<name>A0A4E9DIQ3_GIBZA</name>
<proteinExistence type="predicted"/>
<dbReference type="Pfam" id="PF04082">
    <property type="entry name" value="Fungal_trans"/>
    <property type="match status" value="1"/>
</dbReference>
<dbReference type="NCBIfam" id="NF004855">
    <property type="entry name" value="PRK06208.1"/>
    <property type="match status" value="1"/>
</dbReference>
<dbReference type="InterPro" id="IPR001303">
    <property type="entry name" value="Aldolase_II/adducin_N"/>
</dbReference>
<feature type="domain" description="Xylanolytic transcriptional activator regulatory" evidence="4">
    <location>
        <begin position="610"/>
        <end position="686"/>
    </location>
</feature>
<sequence length="1246" mass="138927">MASLRKLNARWRLVTQNERLGRSSQAVSVIGDRAFIFGGELIARQPVDNRVDVVNLVNTKDDSSETLATPSKAPSPRVGSPSTVIGADMYLFSGRGGLEMKPIEEKGTIWCYKATENEWVAITPTDNNTPFPSGRSYHCITSNGADKIYLHSGCPEQGRLGDLWVFDIFKRSWTELRGAPDPGRGGSSIAFLNGRLYRMNGFDGKVEQGGALDIYDIEAASWSTMSYIPDGIQGPEARSVSTLVPLSIQGKSYLLTMFGERDPSSLGHAGAGKMLSDVWVFDIETNLWLKVETGNGPVARGWFDADVVKAEDAKDAVVVHGGLGEDNERLGDVWANPNLPCEWCSDHNLECALRREAQRKKPDDISSILNHVQALTRRVTELETTVDQLRSYLNVTTPAFHSQNTPLSLPGTVNATQITPLSPQPHHVGSAAQHRAFLGQHWYFKGVPLFSEKGIDWMSSKIGQRPALGKFRLFGSYSSPPSPFQPRVELPERDVVHEVLDAWLSSDWQCLYPVLDSSLVVGTIEAAYTLPPNQETIHRQRTAEACLLAALAICSLMSENEMPELLEGDAYANAAHTYLIQASDASNLETLETVLMLEIYKTLSGQWEDASTLHSLACRIVYELKGHCFNASFADQPSERHQRKHIRDLFWLCYIFDKDLSVRFGRPPLLPSNYCDLTLPEGLDKIYDSRSLEEEEGFVHFPQDLQLTRIKESLCLFLCSLDNPNLADSTILFHLRQLDIDLESWRLRIPADFRPKLSVLTDQPFQPKMSRLQRRRYIHLQLEYNYMTVIIHTAVRRCGAAYAMTESLPDDLHSVYHSSSDLSLEASRTTLQIFKDQDMLLQQDAFGHVAFYPAIAALALFLNILIHPLDKEARMDLDILSSSMIIFQNSSSAKMTELDIDSVQELSHFISELVHLGESTIQKAKTEKQAREKYHPSSSHYSSFNMAPTAVSSAIDGPTTVAPSKASHSHGHELQNKTPLQAMSHGDVVLQGIPKHPDFSSQRQWQLEHLAAAFRHWHREGYVEGMSGHISVRDPEFTDAFWTNPLGRHFGLLKVSDMILVNLNGEVIGGNRTRPPNSAGFLIHASIHKARPDVHAICHSHSIHGKAWSVFGKRLEMLTQDVCKFRGDAHSVYDSYGGVVLASEEGDRIAAAMGPKGKGCILRNHGILTVGQTVDEAAWLYTSMENSCRVQLLAEAAAASGIKKVLIEDEEADFNFDVESDPEVCYCEFQVYYDLEDELSKGDFKN</sequence>
<evidence type="ECO:0000313" key="6">
    <source>
        <dbReference type="EMBL" id="VIO52177.1"/>
    </source>
</evidence>
<dbReference type="AlphaFoldDB" id="A0A4E9DIQ3"/>
<reference evidence="6" key="1">
    <citation type="submission" date="2019-04" db="EMBL/GenBank/DDBJ databases">
        <authorList>
            <person name="Melise S."/>
            <person name="Noan J."/>
            <person name="Okalmin O."/>
        </authorList>
    </citation>
    <scope>NUCLEOTIDE SEQUENCE</scope>
    <source>
        <strain evidence="6">FN9</strain>
    </source>
</reference>